<dbReference type="PANTHER" id="PTHR31354:SF9">
    <property type="entry name" value="INOSITOL-1,4,5-TRISPHOSPHATE 5-PHOSPHATASE"/>
    <property type="match status" value="1"/>
</dbReference>
<dbReference type="EMBL" id="JACEIK010000925">
    <property type="protein sequence ID" value="MCD7463927.1"/>
    <property type="molecule type" value="Genomic_DNA"/>
</dbReference>
<sequence length="181" mass="20509">MSADKWVRSISSSKGYSAAVGRDRSLAYRELPFTVLWTSCLLLWGLLQSKGIIHWSGKCNHLELGEVANADVNGLNVSNAHSWTCMDLYIFATPYRVTWDYYFLSREHTLEIKKWKSEAELEYVKNRGISIFLLQAGMLGTLSALWDVLPLFINNGWGEKSNIGFLEKHMGASFKNAHSRG</sequence>
<protein>
    <submittedName>
        <fullName evidence="1">Uncharacterized protein</fullName>
    </submittedName>
</protein>
<organism evidence="1 2">
    <name type="scientific">Datura stramonium</name>
    <name type="common">Jimsonweed</name>
    <name type="synonym">Common thornapple</name>
    <dbReference type="NCBI Taxonomy" id="4076"/>
    <lineage>
        <taxon>Eukaryota</taxon>
        <taxon>Viridiplantae</taxon>
        <taxon>Streptophyta</taxon>
        <taxon>Embryophyta</taxon>
        <taxon>Tracheophyta</taxon>
        <taxon>Spermatophyta</taxon>
        <taxon>Magnoliopsida</taxon>
        <taxon>eudicotyledons</taxon>
        <taxon>Gunneridae</taxon>
        <taxon>Pentapetalae</taxon>
        <taxon>asterids</taxon>
        <taxon>lamiids</taxon>
        <taxon>Solanales</taxon>
        <taxon>Solanaceae</taxon>
        <taxon>Solanoideae</taxon>
        <taxon>Datureae</taxon>
        <taxon>Datura</taxon>
    </lineage>
</organism>
<comment type="caution">
    <text evidence="1">The sequence shown here is derived from an EMBL/GenBank/DDBJ whole genome shotgun (WGS) entry which is preliminary data.</text>
</comment>
<name>A0ABS8SY00_DATST</name>
<gene>
    <name evidence="1" type="ORF">HAX54_051705</name>
</gene>
<dbReference type="Proteomes" id="UP000823775">
    <property type="component" value="Unassembled WGS sequence"/>
</dbReference>
<evidence type="ECO:0000313" key="1">
    <source>
        <dbReference type="EMBL" id="MCD7463927.1"/>
    </source>
</evidence>
<keyword evidence="2" id="KW-1185">Reference proteome</keyword>
<accession>A0ABS8SY00</accession>
<dbReference type="PANTHER" id="PTHR31354">
    <property type="entry name" value="OS01G0793500 PROTEIN"/>
    <property type="match status" value="1"/>
</dbReference>
<proteinExistence type="predicted"/>
<reference evidence="1 2" key="1">
    <citation type="journal article" date="2021" name="BMC Genomics">
        <title>Datura genome reveals duplications of psychoactive alkaloid biosynthetic genes and high mutation rate following tissue culture.</title>
        <authorList>
            <person name="Rajewski A."/>
            <person name="Carter-House D."/>
            <person name="Stajich J."/>
            <person name="Litt A."/>
        </authorList>
    </citation>
    <scope>NUCLEOTIDE SEQUENCE [LARGE SCALE GENOMIC DNA]</scope>
    <source>
        <strain evidence="1">AR-01</strain>
    </source>
</reference>
<evidence type="ECO:0000313" key="2">
    <source>
        <dbReference type="Proteomes" id="UP000823775"/>
    </source>
</evidence>